<proteinExistence type="predicted"/>
<accession>A0A5C4N5X3</accession>
<gene>
    <name evidence="1" type="ORF">FHG71_22970</name>
</gene>
<name>A0A5C4N5X3_9RHOB</name>
<keyword evidence="2" id="KW-1185">Reference proteome</keyword>
<dbReference type="Proteomes" id="UP000305709">
    <property type="component" value="Unassembled WGS sequence"/>
</dbReference>
<organism evidence="1 2">
    <name type="scientific">Rubellimicrobium roseum</name>
    <dbReference type="NCBI Taxonomy" id="687525"/>
    <lineage>
        <taxon>Bacteria</taxon>
        <taxon>Pseudomonadati</taxon>
        <taxon>Pseudomonadota</taxon>
        <taxon>Alphaproteobacteria</taxon>
        <taxon>Rhodobacterales</taxon>
        <taxon>Roseobacteraceae</taxon>
        <taxon>Rubellimicrobium</taxon>
    </lineage>
</organism>
<dbReference type="AlphaFoldDB" id="A0A5C4N5X3"/>
<sequence>MYFDRATINEHWKEREGQLPALPSAIVLRKPDLPDEEVAHDPAEDDLWLRRLALWGDAPLDQKLVEAVGLVAEWLEQGPGRVELIVTPAYWHSFPEVVVFRPLQDGVAPILRVFSLRGIEELICSWRAASKDPGLQRRRGRRAQAPVRLVFDRGELVVPAAPTRWDLMLYVTHRVRRHYEVMKRI</sequence>
<dbReference type="RefSeq" id="WP_139084119.1">
    <property type="nucleotide sequence ID" value="NZ_VDFV01000117.1"/>
</dbReference>
<dbReference type="EMBL" id="VDFV01000117">
    <property type="protein sequence ID" value="TNC59307.1"/>
    <property type="molecule type" value="Genomic_DNA"/>
</dbReference>
<reference evidence="1 2" key="1">
    <citation type="submission" date="2019-06" db="EMBL/GenBank/DDBJ databases">
        <authorList>
            <person name="Jiang L."/>
        </authorList>
    </citation>
    <scope>NUCLEOTIDE SEQUENCE [LARGE SCALE GENOMIC DNA]</scope>
    <source>
        <strain evidence="1 2">YIM 48858</strain>
    </source>
</reference>
<comment type="caution">
    <text evidence="1">The sequence shown here is derived from an EMBL/GenBank/DDBJ whole genome shotgun (WGS) entry which is preliminary data.</text>
</comment>
<evidence type="ECO:0000313" key="1">
    <source>
        <dbReference type="EMBL" id="TNC59307.1"/>
    </source>
</evidence>
<evidence type="ECO:0000313" key="2">
    <source>
        <dbReference type="Proteomes" id="UP000305709"/>
    </source>
</evidence>
<protein>
    <submittedName>
        <fullName evidence="1">Uncharacterized protein</fullName>
    </submittedName>
</protein>